<evidence type="ECO:0000256" key="1">
    <source>
        <dbReference type="SAM" id="Phobius"/>
    </source>
</evidence>
<reference evidence="3" key="1">
    <citation type="journal article" date="2019" name="Int. J. Syst. Evol. Microbiol.">
        <title>The Global Catalogue of Microorganisms (GCM) 10K type strain sequencing project: providing services to taxonomists for standard genome sequencing and annotation.</title>
        <authorList>
            <consortium name="The Broad Institute Genomics Platform"/>
            <consortium name="The Broad Institute Genome Sequencing Center for Infectious Disease"/>
            <person name="Wu L."/>
            <person name="Ma J."/>
        </authorList>
    </citation>
    <scope>NUCLEOTIDE SEQUENCE [LARGE SCALE GENOMIC DNA]</scope>
    <source>
        <strain evidence="3">CCUG 54356</strain>
    </source>
</reference>
<keyword evidence="1" id="KW-0472">Membrane</keyword>
<organism evidence="2 3">
    <name type="scientific">Microbulbifer celer</name>
    <dbReference type="NCBI Taxonomy" id="435905"/>
    <lineage>
        <taxon>Bacteria</taxon>
        <taxon>Pseudomonadati</taxon>
        <taxon>Pseudomonadota</taxon>
        <taxon>Gammaproteobacteria</taxon>
        <taxon>Cellvibrionales</taxon>
        <taxon>Microbulbiferaceae</taxon>
        <taxon>Microbulbifer</taxon>
    </lineage>
</organism>
<evidence type="ECO:0000313" key="3">
    <source>
        <dbReference type="Proteomes" id="UP001597264"/>
    </source>
</evidence>
<feature type="transmembrane region" description="Helical" evidence="1">
    <location>
        <begin position="5"/>
        <end position="24"/>
    </location>
</feature>
<dbReference type="RefSeq" id="WP_230438098.1">
    <property type="nucleotide sequence ID" value="NZ_CP087715.1"/>
</dbReference>
<name>A0ABW3UF41_9GAMM</name>
<dbReference type="EMBL" id="JBHTLR010000036">
    <property type="protein sequence ID" value="MFD1218475.1"/>
    <property type="molecule type" value="Genomic_DNA"/>
</dbReference>
<evidence type="ECO:0000313" key="2">
    <source>
        <dbReference type="EMBL" id="MFD1218475.1"/>
    </source>
</evidence>
<feature type="transmembrane region" description="Helical" evidence="1">
    <location>
        <begin position="30"/>
        <end position="47"/>
    </location>
</feature>
<keyword evidence="1" id="KW-1133">Transmembrane helix</keyword>
<protein>
    <submittedName>
        <fullName evidence="2">Uncharacterized protein</fullName>
    </submittedName>
</protein>
<proteinExistence type="predicted"/>
<accession>A0ABW3UF41</accession>
<dbReference type="Proteomes" id="UP001597264">
    <property type="component" value="Unassembled WGS sequence"/>
</dbReference>
<gene>
    <name evidence="2" type="ORF">ACFQ2X_17880</name>
</gene>
<comment type="caution">
    <text evidence="2">The sequence shown here is derived from an EMBL/GenBank/DDBJ whole genome shotgun (WGS) entry which is preliminary data.</text>
</comment>
<keyword evidence="3" id="KW-1185">Reference proteome</keyword>
<keyword evidence="1" id="KW-0812">Transmembrane</keyword>
<sequence length="129" mass="14491">MITYLYWAAVISLVVLCLFAGSRFGSLGKGAIVALIVFLIGWLAYYFHFEQVFVKRFGGVMRISVPEGQRHLGSTWKDDNLWIENYDPRTNECIFSEYSKGNLLEGRVVIQDCNPLMERSGPAPGVPAP</sequence>